<organism evidence="2 3">
    <name type="scientific">Purpureocillium takamizusanense</name>
    <dbReference type="NCBI Taxonomy" id="2060973"/>
    <lineage>
        <taxon>Eukaryota</taxon>
        <taxon>Fungi</taxon>
        <taxon>Dikarya</taxon>
        <taxon>Ascomycota</taxon>
        <taxon>Pezizomycotina</taxon>
        <taxon>Sordariomycetes</taxon>
        <taxon>Hypocreomycetidae</taxon>
        <taxon>Hypocreales</taxon>
        <taxon>Ophiocordycipitaceae</taxon>
        <taxon>Purpureocillium</taxon>
    </lineage>
</organism>
<proteinExistence type="predicted"/>
<dbReference type="Proteomes" id="UP000829364">
    <property type="component" value="Chromosome 6"/>
</dbReference>
<name>A0A9Q8VDC0_9HYPO</name>
<feature type="signal peptide" evidence="1">
    <location>
        <begin position="1"/>
        <end position="16"/>
    </location>
</feature>
<feature type="chain" id="PRO_5040349192" description="Secreted protein" evidence="1">
    <location>
        <begin position="17"/>
        <end position="136"/>
    </location>
</feature>
<evidence type="ECO:0000313" key="3">
    <source>
        <dbReference type="Proteomes" id="UP000829364"/>
    </source>
</evidence>
<reference evidence="2" key="1">
    <citation type="submission" date="2021-11" db="EMBL/GenBank/DDBJ databases">
        <title>Purpureocillium_takamizusanense_genome.</title>
        <authorList>
            <person name="Nguyen N.-H."/>
        </authorList>
    </citation>
    <scope>NUCLEOTIDE SEQUENCE</scope>
    <source>
        <strain evidence="2">PT3</strain>
    </source>
</reference>
<keyword evidence="1" id="KW-0732">Signal</keyword>
<dbReference type="KEGG" id="ptkz:JDV02_006740"/>
<dbReference type="AlphaFoldDB" id="A0A9Q8VDC0"/>
<sequence length="136" mass="15126">MHAKLLFCAAYMLTRAASSAPGGSSIPWCLDNRVKYHDLSNEDYANRMANEYNCHNPVLGRCNPDTQLCVYEEARPDNVQPLSDNGWTVAYSQKSVKCYEACPHEITHHNCRLSPAGMGETYVRCGLNAEDALTPV</sequence>
<evidence type="ECO:0000256" key="1">
    <source>
        <dbReference type="SAM" id="SignalP"/>
    </source>
</evidence>
<dbReference type="GeneID" id="72068689"/>
<dbReference type="EMBL" id="CP086359">
    <property type="protein sequence ID" value="UNI20672.1"/>
    <property type="molecule type" value="Genomic_DNA"/>
</dbReference>
<protein>
    <recommendedName>
        <fullName evidence="4">Secreted protein</fullName>
    </recommendedName>
</protein>
<evidence type="ECO:0008006" key="4">
    <source>
        <dbReference type="Google" id="ProtNLM"/>
    </source>
</evidence>
<gene>
    <name evidence="2" type="ORF">JDV02_006740</name>
</gene>
<accession>A0A9Q8VDC0</accession>
<dbReference type="RefSeq" id="XP_047844153.1">
    <property type="nucleotide sequence ID" value="XM_047988161.1"/>
</dbReference>
<keyword evidence="3" id="KW-1185">Reference proteome</keyword>
<evidence type="ECO:0000313" key="2">
    <source>
        <dbReference type="EMBL" id="UNI20672.1"/>
    </source>
</evidence>